<accession>A0A9D4GPM2</accession>
<feature type="signal peptide" evidence="1">
    <location>
        <begin position="1"/>
        <end position="26"/>
    </location>
</feature>
<dbReference type="CDD" id="cd00037">
    <property type="entry name" value="CLECT"/>
    <property type="match status" value="2"/>
</dbReference>
<dbReference type="Pfam" id="PF00059">
    <property type="entry name" value="Lectin_C"/>
    <property type="match status" value="2"/>
</dbReference>
<proteinExistence type="predicted"/>
<evidence type="ECO:0000313" key="4">
    <source>
        <dbReference type="Proteomes" id="UP000828390"/>
    </source>
</evidence>
<sequence length="500" mass="55308">MAVFNFRSHILVIILLSCVVLHNCLADNQCVCSVVDRLPVYELDYTGSLVIGHIRFNECKPGVFVRFLQMKNNWMAVLIEQKLGFVQTNSDTNVQSCLAATTAHDGYLCPNNRVKSTYSRQTGHCYEYVDDLKGSRNLAEVYCNHMGGDLLSITSIDEQEFIFQFLKDNRLVNQSFWTGLLAMDNTTRWSDGSTTAYIQPHLLSLGNNNEPRQCGSFQAVGRDGMWNYSDCSLPQAFICKYAEVHKTSTASQIQTPSITPTVPQITSAIPTSKHSTTVTTESTTAHTYTYIAITSLMTTNSSKTTSIATTSTNFTATENINLCPQTQSLMKHTSLLGYCYELVVHRSRMCALADLYCNIHGGHLVSVVSSMEQEYLYQIIASNGLMNTKFWTGLSVSSNSYKWSDGTSASYVPFLHLNSSSPGQCFTLETTPSDLHFCKTNCSTEKSFICKYNTTHTQTASASSATAGNKVSTTANPHPGEAWYNHMLNPHPQMGDGLIG</sequence>
<keyword evidence="4" id="KW-1185">Reference proteome</keyword>
<gene>
    <name evidence="3" type="ORF">DPMN_123059</name>
</gene>
<evidence type="ECO:0000256" key="1">
    <source>
        <dbReference type="SAM" id="SignalP"/>
    </source>
</evidence>
<protein>
    <recommendedName>
        <fullName evidence="2">C-type lectin domain-containing protein</fullName>
    </recommendedName>
</protein>
<dbReference type="InterPro" id="IPR050111">
    <property type="entry name" value="C-type_lectin/snaclec_domain"/>
</dbReference>
<dbReference type="Gene3D" id="3.10.100.10">
    <property type="entry name" value="Mannose-Binding Protein A, subunit A"/>
    <property type="match status" value="2"/>
</dbReference>
<dbReference type="InterPro" id="IPR001304">
    <property type="entry name" value="C-type_lectin-like"/>
</dbReference>
<evidence type="ECO:0000259" key="2">
    <source>
        <dbReference type="PROSITE" id="PS50041"/>
    </source>
</evidence>
<dbReference type="AlphaFoldDB" id="A0A9D4GPM2"/>
<dbReference type="SMART" id="SM00034">
    <property type="entry name" value="CLECT"/>
    <property type="match status" value="2"/>
</dbReference>
<dbReference type="PANTHER" id="PTHR22803">
    <property type="entry name" value="MANNOSE, PHOSPHOLIPASE, LECTIN RECEPTOR RELATED"/>
    <property type="match status" value="1"/>
</dbReference>
<feature type="domain" description="C-type lectin" evidence="2">
    <location>
        <begin position="121"/>
        <end position="240"/>
    </location>
</feature>
<reference evidence="3" key="2">
    <citation type="submission" date="2020-11" db="EMBL/GenBank/DDBJ databases">
        <authorList>
            <person name="McCartney M.A."/>
            <person name="Auch B."/>
            <person name="Kono T."/>
            <person name="Mallez S."/>
            <person name="Becker A."/>
            <person name="Gohl D.M."/>
            <person name="Silverstein K.A.T."/>
            <person name="Koren S."/>
            <person name="Bechman K.B."/>
            <person name="Herman A."/>
            <person name="Abrahante J.E."/>
            <person name="Garbe J."/>
        </authorList>
    </citation>
    <scope>NUCLEOTIDE SEQUENCE</scope>
    <source>
        <strain evidence="3">Duluth1</strain>
        <tissue evidence="3">Whole animal</tissue>
    </source>
</reference>
<keyword evidence="1" id="KW-0732">Signal</keyword>
<dbReference type="PROSITE" id="PS51257">
    <property type="entry name" value="PROKAR_LIPOPROTEIN"/>
    <property type="match status" value="1"/>
</dbReference>
<comment type="caution">
    <text evidence="3">The sequence shown here is derived from an EMBL/GenBank/DDBJ whole genome shotgun (WGS) entry which is preliminary data.</text>
</comment>
<dbReference type="EMBL" id="JAIWYP010000005">
    <property type="protein sequence ID" value="KAH3821296.1"/>
    <property type="molecule type" value="Genomic_DNA"/>
</dbReference>
<feature type="domain" description="C-type lectin" evidence="2">
    <location>
        <begin position="335"/>
        <end position="451"/>
    </location>
</feature>
<dbReference type="InterPro" id="IPR016186">
    <property type="entry name" value="C-type_lectin-like/link_sf"/>
</dbReference>
<reference evidence="3" key="1">
    <citation type="journal article" date="2019" name="bioRxiv">
        <title>The Genome of the Zebra Mussel, Dreissena polymorpha: A Resource for Invasive Species Research.</title>
        <authorList>
            <person name="McCartney M.A."/>
            <person name="Auch B."/>
            <person name="Kono T."/>
            <person name="Mallez S."/>
            <person name="Zhang Y."/>
            <person name="Obille A."/>
            <person name="Becker A."/>
            <person name="Abrahante J.E."/>
            <person name="Garbe J."/>
            <person name="Badalamenti J.P."/>
            <person name="Herman A."/>
            <person name="Mangelson H."/>
            <person name="Liachko I."/>
            <person name="Sullivan S."/>
            <person name="Sone E.D."/>
            <person name="Koren S."/>
            <person name="Silverstein K.A.T."/>
            <person name="Beckman K.B."/>
            <person name="Gohl D.M."/>
        </authorList>
    </citation>
    <scope>NUCLEOTIDE SEQUENCE</scope>
    <source>
        <strain evidence="3">Duluth1</strain>
        <tissue evidence="3">Whole animal</tissue>
    </source>
</reference>
<dbReference type="PROSITE" id="PS50041">
    <property type="entry name" value="C_TYPE_LECTIN_2"/>
    <property type="match status" value="2"/>
</dbReference>
<feature type="chain" id="PRO_5038543021" description="C-type lectin domain-containing protein" evidence="1">
    <location>
        <begin position="27"/>
        <end position="500"/>
    </location>
</feature>
<evidence type="ECO:0000313" key="3">
    <source>
        <dbReference type="EMBL" id="KAH3821296.1"/>
    </source>
</evidence>
<dbReference type="Proteomes" id="UP000828390">
    <property type="component" value="Unassembled WGS sequence"/>
</dbReference>
<organism evidence="3 4">
    <name type="scientific">Dreissena polymorpha</name>
    <name type="common">Zebra mussel</name>
    <name type="synonym">Mytilus polymorpha</name>
    <dbReference type="NCBI Taxonomy" id="45954"/>
    <lineage>
        <taxon>Eukaryota</taxon>
        <taxon>Metazoa</taxon>
        <taxon>Spiralia</taxon>
        <taxon>Lophotrochozoa</taxon>
        <taxon>Mollusca</taxon>
        <taxon>Bivalvia</taxon>
        <taxon>Autobranchia</taxon>
        <taxon>Heteroconchia</taxon>
        <taxon>Euheterodonta</taxon>
        <taxon>Imparidentia</taxon>
        <taxon>Neoheterodontei</taxon>
        <taxon>Myida</taxon>
        <taxon>Dreissenoidea</taxon>
        <taxon>Dreissenidae</taxon>
        <taxon>Dreissena</taxon>
    </lineage>
</organism>
<dbReference type="InterPro" id="IPR016187">
    <property type="entry name" value="CTDL_fold"/>
</dbReference>
<name>A0A9D4GPM2_DREPO</name>
<dbReference type="SUPFAM" id="SSF56436">
    <property type="entry name" value="C-type lectin-like"/>
    <property type="match status" value="2"/>
</dbReference>